<keyword evidence="1" id="KW-1133">Transmembrane helix</keyword>
<keyword evidence="1" id="KW-0472">Membrane</keyword>
<name>A0A0C5BJU2_LYMDI</name>
<proteinExistence type="predicted"/>
<sequence length="60" mass="7599">MPQMMPINWLLSFLLFLFIYLIFNIMNYYIYNLNNNNKYNINNKLNFNLMKKNKNLNWKW</sequence>
<dbReference type="EMBL" id="KP705306">
    <property type="protein sequence ID" value="AJM89431.1"/>
    <property type="molecule type" value="Genomic_DNA"/>
</dbReference>
<keyword evidence="2" id="KW-0496">Mitochondrion</keyword>
<evidence type="ECO:0000256" key="1">
    <source>
        <dbReference type="SAM" id="Phobius"/>
    </source>
</evidence>
<feature type="transmembrane region" description="Helical" evidence="1">
    <location>
        <begin position="7"/>
        <end position="30"/>
    </location>
</feature>
<protein>
    <submittedName>
        <fullName evidence="2">ATP synthase F0 subunit 8</fullName>
    </submittedName>
</protein>
<reference evidence="2" key="1">
    <citation type="journal article" date="2015" name="Mol. Ecol.">
        <title>Genetic structure, admixture and invasion success in a Holarctic defoliator, the gypsy moth (Lymantria dispar, Lepidoptera: Erebidae).</title>
        <authorList>
            <person name="Wu Y."/>
            <person name="Molongoski J.J."/>
            <person name="Winograd D.F."/>
            <person name="Bogdanowicz S.M."/>
            <person name="Louyakis A.S."/>
            <person name="Lance D.R."/>
            <person name="Mastro V.C."/>
            <person name="Harrison R.G."/>
        </authorList>
    </citation>
    <scope>NUCLEOTIDE SEQUENCE</scope>
    <source>
        <strain evidence="2">KA_67.19</strain>
    </source>
</reference>
<evidence type="ECO:0000313" key="2">
    <source>
        <dbReference type="EMBL" id="AJM89431.1"/>
    </source>
</evidence>
<organism evidence="2">
    <name type="scientific">Lymantria dispar asiatica</name>
    <dbReference type="NCBI Taxonomy" id="871304"/>
    <lineage>
        <taxon>Eukaryota</taxon>
        <taxon>Metazoa</taxon>
        <taxon>Ecdysozoa</taxon>
        <taxon>Arthropoda</taxon>
        <taxon>Hexapoda</taxon>
        <taxon>Insecta</taxon>
        <taxon>Pterygota</taxon>
        <taxon>Neoptera</taxon>
        <taxon>Endopterygota</taxon>
        <taxon>Lepidoptera</taxon>
        <taxon>Glossata</taxon>
        <taxon>Ditrysia</taxon>
        <taxon>Noctuoidea</taxon>
        <taxon>Erebidae</taxon>
        <taxon>Lymantriinae</taxon>
        <taxon>Lymantria</taxon>
    </lineage>
</organism>
<dbReference type="AlphaFoldDB" id="A0A0C5BJU2"/>
<gene>
    <name evidence="2" type="primary">ATP8</name>
</gene>
<geneLocation type="mitochondrion" evidence="2"/>
<keyword evidence="1" id="KW-0812">Transmembrane</keyword>
<accession>A0A0C5BJU2</accession>